<accession>A0ABP0XE55</accession>
<reference evidence="2" key="1">
    <citation type="submission" date="2024-02" db="EMBL/GenBank/DDBJ databases">
        <authorList>
            <consortium name="ELIXIR-Norway"/>
            <consortium name="Elixir Norway"/>
        </authorList>
    </citation>
    <scope>NUCLEOTIDE SEQUENCE</scope>
</reference>
<keyword evidence="3" id="KW-1185">Reference proteome</keyword>
<evidence type="ECO:0000313" key="2">
    <source>
        <dbReference type="EMBL" id="CAK9276058.1"/>
    </source>
</evidence>
<evidence type="ECO:0000313" key="3">
    <source>
        <dbReference type="Proteomes" id="UP001497444"/>
    </source>
</evidence>
<evidence type="ECO:0000256" key="1">
    <source>
        <dbReference type="SAM" id="MobiDB-lite"/>
    </source>
</evidence>
<proteinExistence type="predicted"/>
<dbReference type="Proteomes" id="UP001497444">
    <property type="component" value="Chromosome 7"/>
</dbReference>
<name>A0ABP0XE55_9BRYO</name>
<feature type="compositionally biased region" description="Basic and acidic residues" evidence="1">
    <location>
        <begin position="280"/>
        <end position="306"/>
    </location>
</feature>
<sequence>MAGAQVELHARRLVYLGKQKESMDMTAAANLLLPSTSRGTSVTRKQLSNSEPGCSKEDLLLQRKKSSENVLDEEGNMFLDAGETMLPECRDAPGGAQHEQEQGSFMKLANFNRLSKLPEAHPMAMEPSSPSPLSLSPVMASATLHSCESQALSSTAVANSMYSSSPAQLPAVAMTITHKVSQEKEESGEEEGYVSLTSCAIILISLGLRALRHLIHSYQNFSLKSERASAFPRESKLLSSQKLVVMEKASTHIDFTSSSEEFHDTEESKPQDASVANSTKKVEEEEKEKQQEERQESPKPNEELRQTDPVVPIVRQKSRESSERAFLQGRGLYSRTHSMLTVHTPDLRGFLGLPKSSGPSGEVGVKQIDRLGARLSHMMSKSNYGKPLRSEAGKESIHSIPSTHSMPPRTQPASTWEVPVAKPVERETIPGHVLMPPPSPLPPSESWFAATTSSKKPLGTFIREKHAGSRRKSASFEEIPPRPSSNSQQMAAGGSKGLHQRRQSFEELPPRPPSNKSQRMGSSKDLFQRRQPFRPTMQAV</sequence>
<gene>
    <name evidence="2" type="ORF">CSSPJE1EN1_LOCUS21536</name>
</gene>
<dbReference type="EMBL" id="OZ020102">
    <property type="protein sequence ID" value="CAK9276058.1"/>
    <property type="molecule type" value="Genomic_DNA"/>
</dbReference>
<feature type="region of interest" description="Disordered" evidence="1">
    <location>
        <begin position="255"/>
        <end position="325"/>
    </location>
</feature>
<protein>
    <submittedName>
        <fullName evidence="2">Uncharacterized protein</fullName>
    </submittedName>
</protein>
<feature type="region of interest" description="Disordered" evidence="1">
    <location>
        <begin position="430"/>
        <end position="540"/>
    </location>
</feature>
<organism evidence="2 3">
    <name type="scientific">Sphagnum jensenii</name>
    <dbReference type="NCBI Taxonomy" id="128206"/>
    <lineage>
        <taxon>Eukaryota</taxon>
        <taxon>Viridiplantae</taxon>
        <taxon>Streptophyta</taxon>
        <taxon>Embryophyta</taxon>
        <taxon>Bryophyta</taxon>
        <taxon>Sphagnophytina</taxon>
        <taxon>Sphagnopsida</taxon>
        <taxon>Sphagnales</taxon>
        <taxon>Sphagnaceae</taxon>
        <taxon>Sphagnum</taxon>
    </lineage>
</organism>
<feature type="compositionally biased region" description="Basic and acidic residues" evidence="1">
    <location>
        <begin position="260"/>
        <end position="270"/>
    </location>
</feature>